<sequence length="245" mass="27357">MMDRFLPIELAGSLQPLLIVDERLFLVQDNAGLFDGTDKNAKYGNGKIYLTSHRIIYVDSKQPNNNSVALDLKHIKGLEYMTGLLRSSRKIILHFSLSNHNNTQSSFSQVTTWICPACAFGNTASLARCQLCGENQPESPTQSPSLKNSFSQDSSIERPCHACTYMNKVTLPKCEMCGAGLTQSFLDDAENNGLSGMRLSEEVMRGSRTGEYVRLMFKKGGSSAFYEKLRAAMAMKVWEKRANRF</sequence>
<evidence type="ECO:0000256" key="2">
    <source>
        <dbReference type="ARBA" id="ARBA00022771"/>
    </source>
</evidence>
<dbReference type="PROSITE" id="PS01358">
    <property type="entry name" value="ZF_RANBP2_1"/>
    <property type="match status" value="1"/>
</dbReference>
<dbReference type="AlphaFoldDB" id="A0A9N9FGX9"/>
<dbReference type="PANTHER" id="PTHR13128">
    <property type="entry name" value="VACUOLAR PROTEIN-SORTING-ASSOCIATED PROTEIN 36"/>
    <property type="match status" value="1"/>
</dbReference>
<keyword evidence="5" id="KW-0813">Transport</keyword>
<comment type="subunit">
    <text evidence="5">Component of the endosomal sorting complex required for transport II (ESCRT-II).</text>
</comment>
<keyword evidence="2 4" id="KW-0863">Zinc-finger</keyword>
<name>A0A9N9FGX9_9GLOM</name>
<keyword evidence="5" id="KW-0653">Protein transport</keyword>
<evidence type="ECO:0000256" key="5">
    <source>
        <dbReference type="RuleBase" id="RU367095"/>
    </source>
</evidence>
<dbReference type="OrthoDB" id="271448at2759"/>
<evidence type="ECO:0000313" key="9">
    <source>
        <dbReference type="Proteomes" id="UP000789831"/>
    </source>
</evidence>
<dbReference type="GO" id="GO:0032266">
    <property type="term" value="F:phosphatidylinositol-3-phosphate binding"/>
    <property type="evidence" value="ECO:0007669"/>
    <property type="project" value="UniProtKB-UniRule"/>
</dbReference>
<keyword evidence="1" id="KW-0479">Metal-binding</keyword>
<dbReference type="Proteomes" id="UP000789831">
    <property type="component" value="Unassembled WGS sequence"/>
</dbReference>
<dbReference type="GO" id="GO:0031902">
    <property type="term" value="C:late endosome membrane"/>
    <property type="evidence" value="ECO:0007669"/>
    <property type="project" value="UniProtKB-UniRule"/>
</dbReference>
<gene>
    <name evidence="8" type="ORF">AGERDE_LOCUS5915</name>
</gene>
<dbReference type="InterPro" id="IPR021648">
    <property type="entry name" value="GLUE_dom"/>
</dbReference>
<keyword evidence="9" id="KW-1185">Reference proteome</keyword>
<reference evidence="8" key="1">
    <citation type="submission" date="2021-06" db="EMBL/GenBank/DDBJ databases">
        <authorList>
            <person name="Kallberg Y."/>
            <person name="Tangrot J."/>
            <person name="Rosling A."/>
        </authorList>
    </citation>
    <scope>NUCLEOTIDE SEQUENCE</scope>
    <source>
        <strain evidence="8">MT106</strain>
    </source>
</reference>
<dbReference type="InterPro" id="IPR036443">
    <property type="entry name" value="Znf_RanBP2_sf"/>
</dbReference>
<dbReference type="SUPFAM" id="SSF90209">
    <property type="entry name" value="Ran binding protein zinc finger-like"/>
    <property type="match status" value="1"/>
</dbReference>
<proteinExistence type="inferred from homology"/>
<keyword evidence="5" id="KW-0967">Endosome</keyword>
<comment type="function">
    <text evidence="5">Component of the ESCRT-II complex (endosomal sorting complex required for transport II), which is required for multivesicular body (MVB) formation and sorting of endosomal cargo proteins into MVBs.</text>
</comment>
<accession>A0A9N9FGX9</accession>
<dbReference type="GO" id="GO:0043130">
    <property type="term" value="F:ubiquitin binding"/>
    <property type="evidence" value="ECO:0007669"/>
    <property type="project" value="UniProtKB-UniRule"/>
</dbReference>
<comment type="caution">
    <text evidence="8">The sequence shown here is derived from an EMBL/GenBank/DDBJ whole genome shotgun (WGS) entry which is preliminary data.</text>
</comment>
<feature type="domain" description="GLUE N-terminal" evidence="7">
    <location>
        <begin position="8"/>
        <end position="245"/>
    </location>
</feature>
<keyword evidence="3" id="KW-0862">Zinc</keyword>
<dbReference type="EMBL" id="CAJVPL010000860">
    <property type="protein sequence ID" value="CAG8535339.1"/>
    <property type="molecule type" value="Genomic_DNA"/>
</dbReference>
<dbReference type="GO" id="GO:0008270">
    <property type="term" value="F:zinc ion binding"/>
    <property type="evidence" value="ECO:0007669"/>
    <property type="project" value="UniProtKB-KW"/>
</dbReference>
<dbReference type="InterPro" id="IPR011993">
    <property type="entry name" value="PH-like_dom_sf"/>
</dbReference>
<comment type="similarity">
    <text evidence="5">Belongs to the VPS36 family.</text>
</comment>
<evidence type="ECO:0000256" key="3">
    <source>
        <dbReference type="ARBA" id="ARBA00022833"/>
    </source>
</evidence>
<evidence type="ECO:0000256" key="4">
    <source>
        <dbReference type="PROSITE-ProRule" id="PRU00322"/>
    </source>
</evidence>
<feature type="domain" description="RanBP2-type" evidence="6">
    <location>
        <begin position="109"/>
        <end position="138"/>
    </location>
</feature>
<dbReference type="Gene3D" id="2.30.30.380">
    <property type="entry name" value="Zn-finger domain of Sec23/24"/>
    <property type="match status" value="2"/>
</dbReference>
<dbReference type="SMART" id="SM00547">
    <property type="entry name" value="ZnF_RBZ"/>
    <property type="match status" value="2"/>
</dbReference>
<evidence type="ECO:0000313" key="8">
    <source>
        <dbReference type="EMBL" id="CAG8535339.1"/>
    </source>
</evidence>
<dbReference type="PANTHER" id="PTHR13128:SF12">
    <property type="entry name" value="VACUOLAR PROTEIN-SORTING-ASSOCIATED PROTEIN 36"/>
    <property type="match status" value="1"/>
</dbReference>
<dbReference type="Pfam" id="PF00641">
    <property type="entry name" value="Zn_ribbon_RanBP"/>
    <property type="match status" value="1"/>
</dbReference>
<dbReference type="GO" id="GO:0000814">
    <property type="term" value="C:ESCRT II complex"/>
    <property type="evidence" value="ECO:0007669"/>
    <property type="project" value="UniProtKB-UniRule"/>
</dbReference>
<keyword evidence="5" id="KW-0963">Cytoplasm</keyword>
<dbReference type="PROSITE" id="PS50199">
    <property type="entry name" value="ZF_RANBP2_2"/>
    <property type="match status" value="1"/>
</dbReference>
<dbReference type="Pfam" id="PF11605">
    <property type="entry name" value="Vps36_ESCRT-II"/>
    <property type="match status" value="1"/>
</dbReference>
<protein>
    <recommendedName>
        <fullName evidence="5">Vacuolar protein-sorting-associated protein 36</fullName>
    </recommendedName>
    <alternativeName>
        <fullName evidence="5">ESCRT-II complex subunit VPS36</fullName>
    </alternativeName>
</protein>
<evidence type="ECO:0000259" key="6">
    <source>
        <dbReference type="PROSITE" id="PS50199"/>
    </source>
</evidence>
<dbReference type="PROSITE" id="PS51495">
    <property type="entry name" value="GLUE"/>
    <property type="match status" value="1"/>
</dbReference>
<dbReference type="SUPFAM" id="SSF50729">
    <property type="entry name" value="PH domain-like"/>
    <property type="match status" value="1"/>
</dbReference>
<dbReference type="InterPro" id="IPR001876">
    <property type="entry name" value="Znf_RanBP2"/>
</dbReference>
<dbReference type="Gene3D" id="2.30.29.30">
    <property type="entry name" value="Pleckstrin-homology domain (PH domain)/Phosphotyrosine-binding domain (PTB)"/>
    <property type="match status" value="1"/>
</dbReference>
<dbReference type="GO" id="GO:0043328">
    <property type="term" value="P:protein transport to vacuole involved in ubiquitin-dependent protein catabolic process via the multivesicular body sorting pathway"/>
    <property type="evidence" value="ECO:0007669"/>
    <property type="project" value="UniProtKB-UniRule"/>
</dbReference>
<organism evidence="8 9">
    <name type="scientific">Ambispora gerdemannii</name>
    <dbReference type="NCBI Taxonomy" id="144530"/>
    <lineage>
        <taxon>Eukaryota</taxon>
        <taxon>Fungi</taxon>
        <taxon>Fungi incertae sedis</taxon>
        <taxon>Mucoromycota</taxon>
        <taxon>Glomeromycotina</taxon>
        <taxon>Glomeromycetes</taxon>
        <taxon>Archaeosporales</taxon>
        <taxon>Ambisporaceae</taxon>
        <taxon>Ambispora</taxon>
    </lineage>
</organism>
<evidence type="ECO:0000256" key="1">
    <source>
        <dbReference type="ARBA" id="ARBA00022723"/>
    </source>
</evidence>
<comment type="subcellular location">
    <subcellularLocation>
        <location evidence="5">Cytoplasm</location>
    </subcellularLocation>
    <subcellularLocation>
        <location evidence="5">Endosome</location>
    </subcellularLocation>
</comment>
<dbReference type="InterPro" id="IPR037855">
    <property type="entry name" value="Vps36"/>
</dbReference>
<evidence type="ECO:0000259" key="7">
    <source>
        <dbReference type="PROSITE" id="PS51495"/>
    </source>
</evidence>